<name>A0A5E4SL09_9BURK</name>
<dbReference type="EMBL" id="CABPRW010000002">
    <property type="protein sequence ID" value="VVD76377.1"/>
    <property type="molecule type" value="Genomic_DNA"/>
</dbReference>
<reference evidence="1 2" key="1">
    <citation type="submission" date="2019-08" db="EMBL/GenBank/DDBJ databases">
        <authorList>
            <person name="Peeters C."/>
        </authorList>
    </citation>
    <scope>NUCLEOTIDE SEQUENCE [LARGE SCALE GENOMIC DNA]</scope>
    <source>
        <strain evidence="1 2">LMG 31113</strain>
    </source>
</reference>
<protein>
    <submittedName>
        <fullName evidence="1">Uncharacterized protein</fullName>
    </submittedName>
</protein>
<proteinExistence type="predicted"/>
<organism evidence="1 2">
    <name type="scientific">Pandoraea fibrosis</name>
    <dbReference type="NCBI Taxonomy" id="1891094"/>
    <lineage>
        <taxon>Bacteria</taxon>
        <taxon>Pseudomonadati</taxon>
        <taxon>Pseudomonadota</taxon>
        <taxon>Betaproteobacteria</taxon>
        <taxon>Burkholderiales</taxon>
        <taxon>Burkholderiaceae</taxon>
        <taxon>Pandoraea</taxon>
    </lineage>
</organism>
<sequence length="65" mass="7137">MLQVTGAAQECLVNPPHDSAANEYSNGPEAETYNTEFSDIQTAPETKQYSLLGSWPISLYGRRST</sequence>
<gene>
    <name evidence="1" type="ORF">PFI31113_00871</name>
</gene>
<dbReference type="Proteomes" id="UP000382577">
    <property type="component" value="Unassembled WGS sequence"/>
</dbReference>
<evidence type="ECO:0000313" key="2">
    <source>
        <dbReference type="Proteomes" id="UP000382577"/>
    </source>
</evidence>
<accession>A0A5E4SL09</accession>
<dbReference type="AlphaFoldDB" id="A0A5E4SL09"/>
<evidence type="ECO:0000313" key="1">
    <source>
        <dbReference type="EMBL" id="VVD76377.1"/>
    </source>
</evidence>